<dbReference type="GO" id="GO:0006412">
    <property type="term" value="P:translation"/>
    <property type="evidence" value="ECO:0007669"/>
    <property type="project" value="UniProtKB-UniRule"/>
</dbReference>
<dbReference type="AlphaFoldDB" id="A0A7C4I8D5"/>
<evidence type="ECO:0000256" key="5">
    <source>
        <dbReference type="ARBA" id="ARBA00035272"/>
    </source>
</evidence>
<dbReference type="CDD" id="cd00165">
    <property type="entry name" value="S4"/>
    <property type="match status" value="1"/>
</dbReference>
<feature type="domain" description="RNA-binding S4" evidence="7">
    <location>
        <begin position="36"/>
        <end position="100"/>
    </location>
</feature>
<keyword evidence="4 6" id="KW-0687">Ribonucleoprotein</keyword>
<keyword evidence="2 6" id="KW-0694">RNA-binding</keyword>
<evidence type="ECO:0000313" key="8">
    <source>
        <dbReference type="EMBL" id="HGL40333.1"/>
    </source>
</evidence>
<reference evidence="9" key="1">
    <citation type="journal article" date="2020" name="mSystems">
        <title>Genome- and Community-Level Interaction Insights into Carbon Utilization and Element Cycling Functions of Hydrothermarchaeota in Hydrothermal Sediment.</title>
        <authorList>
            <person name="Zhou Z."/>
            <person name="Liu Y."/>
            <person name="Xu W."/>
            <person name="Pan J."/>
            <person name="Luo Z.H."/>
            <person name="Li M."/>
        </authorList>
    </citation>
    <scope>NUCLEOTIDE SEQUENCE [LARGE SCALE GENOMIC DNA]</scope>
    <source>
        <strain evidence="9">SpSt-613</strain>
        <strain evidence="8">SpSt-669</strain>
    </source>
</reference>
<dbReference type="InterPro" id="IPR000876">
    <property type="entry name" value="Ribosomal_eS4"/>
</dbReference>
<dbReference type="Pfam" id="PF00900">
    <property type="entry name" value="Ribosomal_S4e"/>
    <property type="match status" value="1"/>
</dbReference>
<evidence type="ECO:0000256" key="2">
    <source>
        <dbReference type="ARBA" id="ARBA00022884"/>
    </source>
</evidence>
<comment type="caution">
    <text evidence="9">The sequence shown here is derived from an EMBL/GenBank/DDBJ whole genome shotgun (WGS) entry which is preliminary data.</text>
</comment>
<dbReference type="SMART" id="SM00363">
    <property type="entry name" value="S4"/>
    <property type="match status" value="1"/>
</dbReference>
<dbReference type="Gene3D" id="2.40.50.740">
    <property type="match status" value="1"/>
</dbReference>
<evidence type="ECO:0000259" key="7">
    <source>
        <dbReference type="SMART" id="SM00363"/>
    </source>
</evidence>
<evidence type="ECO:0000256" key="6">
    <source>
        <dbReference type="HAMAP-Rule" id="MF_00485"/>
    </source>
</evidence>
<dbReference type="Gene3D" id="3.10.290.10">
    <property type="entry name" value="RNA-binding S4 domain"/>
    <property type="match status" value="1"/>
</dbReference>
<dbReference type="PANTHER" id="PTHR11581">
    <property type="entry name" value="30S/40S RIBOSOMAL PROTEIN S4"/>
    <property type="match status" value="1"/>
</dbReference>
<organism evidence="9">
    <name type="scientific">Caldiarchaeum subterraneum</name>
    <dbReference type="NCBI Taxonomy" id="311458"/>
    <lineage>
        <taxon>Archaea</taxon>
        <taxon>Nitrososphaerota</taxon>
        <taxon>Candidatus Caldarchaeales</taxon>
        <taxon>Candidatus Caldarchaeaceae</taxon>
        <taxon>Candidatus Caldarchaeum</taxon>
    </lineage>
</organism>
<protein>
    <recommendedName>
        <fullName evidence="5 6">Small ribosomal subunit protein eS4</fullName>
    </recommendedName>
</protein>
<dbReference type="GO" id="GO:0019843">
    <property type="term" value="F:rRNA binding"/>
    <property type="evidence" value="ECO:0007669"/>
    <property type="project" value="UniProtKB-KW"/>
</dbReference>
<evidence type="ECO:0000256" key="3">
    <source>
        <dbReference type="ARBA" id="ARBA00022980"/>
    </source>
</evidence>
<dbReference type="HAMAP" id="MF_00485">
    <property type="entry name" value="Ribosomal_eS4"/>
    <property type="match status" value="1"/>
</dbReference>
<name>A0A7C4I8D5_CALS0</name>
<sequence length="238" mass="26007">MTHLKTLAAPRHYPKKATVFTVAPSPGPHPKKKSIPLLIAVRDLLNLADNAHTARRLIKEGKFLVDGRVVKDPRFPLGLMDVLSVPELGENYRVLIKPGKGLTLAKTSSEEAGFKICQVLRKNHVRGGALMIGLHDGRTILFRGEMLDRGRAIKTLDSLKIAVPSQEIIETISLDNGVYAYIHSGARAGLHGKISKIRREVVFPDKPTATIDTGQGIVTTLLRNIMPVGGEAPWITLL</sequence>
<accession>A0A7C4I8D5</accession>
<dbReference type="InterPro" id="IPR036986">
    <property type="entry name" value="S4_RNA-bd_sf"/>
</dbReference>
<evidence type="ECO:0000256" key="4">
    <source>
        <dbReference type="ARBA" id="ARBA00023274"/>
    </source>
</evidence>
<dbReference type="NCBIfam" id="NF003312">
    <property type="entry name" value="PRK04313.1"/>
    <property type="match status" value="1"/>
</dbReference>
<proteinExistence type="inferred from homology"/>
<dbReference type="GO" id="GO:0003735">
    <property type="term" value="F:structural constituent of ribosome"/>
    <property type="evidence" value="ECO:0007669"/>
    <property type="project" value="InterPro"/>
</dbReference>
<comment type="similarity">
    <text evidence="6">Belongs to the eukaryotic ribosomal protein eS4 family.</text>
</comment>
<dbReference type="SUPFAM" id="SSF55174">
    <property type="entry name" value="Alpha-L RNA-binding motif"/>
    <property type="match status" value="1"/>
</dbReference>
<dbReference type="PANTHER" id="PTHR11581:SF0">
    <property type="entry name" value="SMALL RIBOSOMAL SUBUNIT PROTEIN ES4"/>
    <property type="match status" value="1"/>
</dbReference>
<keyword evidence="1" id="KW-0699">rRNA-binding</keyword>
<dbReference type="InterPro" id="IPR013843">
    <property type="entry name" value="Ribosomal_eS4_N"/>
</dbReference>
<keyword evidence="3 6" id="KW-0689">Ribosomal protein</keyword>
<gene>
    <name evidence="6" type="primary">rps4e</name>
    <name evidence="9" type="ORF">ENT82_05960</name>
    <name evidence="8" type="ORF">ENU43_01520</name>
</gene>
<evidence type="ECO:0000256" key="1">
    <source>
        <dbReference type="ARBA" id="ARBA00022730"/>
    </source>
</evidence>
<dbReference type="InterPro" id="IPR038237">
    <property type="entry name" value="Ribosomal_eS4_central_sf"/>
</dbReference>
<dbReference type="EMBL" id="DTAD01000064">
    <property type="protein sequence ID" value="HGN90652.1"/>
    <property type="molecule type" value="Genomic_DNA"/>
</dbReference>
<dbReference type="EMBL" id="DTCM01000018">
    <property type="protein sequence ID" value="HGL40333.1"/>
    <property type="molecule type" value="Genomic_DNA"/>
</dbReference>
<evidence type="ECO:0000313" key="9">
    <source>
        <dbReference type="EMBL" id="HGN90652.1"/>
    </source>
</evidence>
<dbReference type="GO" id="GO:0022627">
    <property type="term" value="C:cytosolic small ribosomal subunit"/>
    <property type="evidence" value="ECO:0007669"/>
    <property type="project" value="TreeGrafter"/>
</dbReference>
<dbReference type="InterPro" id="IPR013845">
    <property type="entry name" value="Ribosomal_eS4_central_region"/>
</dbReference>
<dbReference type="Pfam" id="PF01479">
    <property type="entry name" value="S4"/>
    <property type="match status" value="1"/>
</dbReference>
<dbReference type="Pfam" id="PF08071">
    <property type="entry name" value="RS4NT"/>
    <property type="match status" value="1"/>
</dbReference>
<dbReference type="InterPro" id="IPR002942">
    <property type="entry name" value="S4_RNA-bd"/>
</dbReference>
<dbReference type="PROSITE" id="PS50889">
    <property type="entry name" value="S4"/>
    <property type="match status" value="1"/>
</dbReference>